<gene>
    <name evidence="1" type="ORF">M153_1920005767</name>
</gene>
<comment type="caution">
    <text evidence="1">The sequence shown here is derived from an EMBL/GenBank/DDBJ whole genome shotgun (WGS) entry which is preliminary data.</text>
</comment>
<evidence type="ECO:0000313" key="1">
    <source>
        <dbReference type="EMBL" id="KRH94627.1"/>
    </source>
</evidence>
<sequence length="102" mass="11687">MFEKIIKKFIKNNNKSVNIDLKIKAIEMFLLPLMDQIHFLLSKDSSIHNSACQLSNKVVSNIFNKKNILNSKQVSFILGIAPLSDRADFIAYRLLITMKNTC</sequence>
<keyword evidence="2" id="KW-1185">Reference proteome</keyword>
<evidence type="ECO:0000313" key="2">
    <source>
        <dbReference type="Proteomes" id="UP000051530"/>
    </source>
</evidence>
<reference evidence="1 2" key="1">
    <citation type="submission" date="2015-07" db="EMBL/GenBank/DDBJ databases">
        <title>The genome of Pseudoloma neurophilia, a relevant intracellular parasite of the zebrafish.</title>
        <authorList>
            <person name="Ndikumana S."/>
            <person name="Pelin A."/>
            <person name="Sanders J."/>
            <person name="Corradi N."/>
        </authorList>
    </citation>
    <scope>NUCLEOTIDE SEQUENCE [LARGE SCALE GENOMIC DNA]</scope>
    <source>
        <strain evidence="1 2">MK1</strain>
    </source>
</reference>
<protein>
    <submittedName>
        <fullName evidence="1">Uncharacterized protein</fullName>
    </submittedName>
</protein>
<proteinExistence type="predicted"/>
<dbReference type="AlphaFoldDB" id="A0A0R0LZE7"/>
<dbReference type="VEuPathDB" id="MicrosporidiaDB:M153_1920005767"/>
<dbReference type="EMBL" id="LGUB01000049">
    <property type="protein sequence ID" value="KRH94627.1"/>
    <property type="molecule type" value="Genomic_DNA"/>
</dbReference>
<dbReference type="Proteomes" id="UP000051530">
    <property type="component" value="Unassembled WGS sequence"/>
</dbReference>
<accession>A0A0R0LZE7</accession>
<name>A0A0R0LZE7_9MICR</name>
<organism evidence="1 2">
    <name type="scientific">Pseudoloma neurophilia</name>
    <dbReference type="NCBI Taxonomy" id="146866"/>
    <lineage>
        <taxon>Eukaryota</taxon>
        <taxon>Fungi</taxon>
        <taxon>Fungi incertae sedis</taxon>
        <taxon>Microsporidia</taxon>
        <taxon>Pseudoloma</taxon>
    </lineage>
</organism>